<dbReference type="EMBL" id="BAAAGA010000002">
    <property type="protein sequence ID" value="GAA0616989.1"/>
    <property type="molecule type" value="Genomic_DNA"/>
</dbReference>
<keyword evidence="1" id="KW-0472">Membrane</keyword>
<dbReference type="Proteomes" id="UP001501352">
    <property type="component" value="Unassembled WGS sequence"/>
</dbReference>
<proteinExistence type="predicted"/>
<feature type="transmembrane region" description="Helical" evidence="1">
    <location>
        <begin position="31"/>
        <end position="52"/>
    </location>
</feature>
<keyword evidence="1" id="KW-1133">Transmembrane helix</keyword>
<keyword evidence="1" id="KW-0812">Transmembrane</keyword>
<comment type="caution">
    <text evidence="2">The sequence shown here is derived from an EMBL/GenBank/DDBJ whole genome shotgun (WGS) entry which is preliminary data.</text>
</comment>
<accession>A0ABN1GR37</accession>
<evidence type="ECO:0000313" key="3">
    <source>
        <dbReference type="Proteomes" id="UP001501352"/>
    </source>
</evidence>
<dbReference type="RefSeq" id="WP_343791351.1">
    <property type="nucleotide sequence ID" value="NZ_BAAAGA010000002.1"/>
</dbReference>
<protein>
    <submittedName>
        <fullName evidence="2">Uncharacterized protein</fullName>
    </submittedName>
</protein>
<gene>
    <name evidence="2" type="ORF">GCM10009422_10170</name>
</gene>
<reference evidence="2 3" key="1">
    <citation type="journal article" date="2019" name="Int. J. Syst. Evol. Microbiol.">
        <title>The Global Catalogue of Microorganisms (GCM) 10K type strain sequencing project: providing services to taxonomists for standard genome sequencing and annotation.</title>
        <authorList>
            <consortium name="The Broad Institute Genomics Platform"/>
            <consortium name="The Broad Institute Genome Sequencing Center for Infectious Disease"/>
            <person name="Wu L."/>
            <person name="Ma J."/>
        </authorList>
    </citation>
    <scope>NUCLEOTIDE SEQUENCE [LARGE SCALE GENOMIC DNA]</scope>
    <source>
        <strain evidence="2 3">JCM 12928</strain>
    </source>
</reference>
<sequence>MPKPPAWLPFLGPPLAGLAAGLGGRWLELDFWGALIAALVVGFLPIIVYRVWKWRHQKVG</sequence>
<organism evidence="2 3">
    <name type="scientific">Brevundimonas kwangchunensis</name>
    <dbReference type="NCBI Taxonomy" id="322163"/>
    <lineage>
        <taxon>Bacteria</taxon>
        <taxon>Pseudomonadati</taxon>
        <taxon>Pseudomonadota</taxon>
        <taxon>Alphaproteobacteria</taxon>
        <taxon>Caulobacterales</taxon>
        <taxon>Caulobacteraceae</taxon>
        <taxon>Brevundimonas</taxon>
    </lineage>
</organism>
<evidence type="ECO:0000256" key="1">
    <source>
        <dbReference type="SAM" id="Phobius"/>
    </source>
</evidence>
<keyword evidence="3" id="KW-1185">Reference proteome</keyword>
<name>A0ABN1GR37_9CAUL</name>
<evidence type="ECO:0000313" key="2">
    <source>
        <dbReference type="EMBL" id="GAA0616989.1"/>
    </source>
</evidence>